<reference evidence="3 4" key="1">
    <citation type="journal article" date="2009" name="Science">
        <title>Green evolution and dynamic adaptations revealed by genomes of the marine picoeukaryotes Micromonas.</title>
        <authorList>
            <person name="Worden A.Z."/>
            <person name="Lee J.H."/>
            <person name="Mock T."/>
            <person name="Rouze P."/>
            <person name="Simmons M.P."/>
            <person name="Aerts A.L."/>
            <person name="Allen A.E."/>
            <person name="Cuvelier M.L."/>
            <person name="Derelle E."/>
            <person name="Everett M.V."/>
            <person name="Foulon E."/>
            <person name="Grimwood J."/>
            <person name="Gundlach H."/>
            <person name="Henrissat B."/>
            <person name="Napoli C."/>
            <person name="McDonald S.M."/>
            <person name="Parker M.S."/>
            <person name="Rombauts S."/>
            <person name="Salamov A."/>
            <person name="Von Dassow P."/>
            <person name="Badger J.H."/>
            <person name="Coutinho P.M."/>
            <person name="Demir E."/>
            <person name="Dubchak I."/>
            <person name="Gentemann C."/>
            <person name="Eikrem W."/>
            <person name="Gready J.E."/>
            <person name="John U."/>
            <person name="Lanier W."/>
            <person name="Lindquist E.A."/>
            <person name="Lucas S."/>
            <person name="Mayer K.F."/>
            <person name="Moreau H."/>
            <person name="Not F."/>
            <person name="Otillar R."/>
            <person name="Panaud O."/>
            <person name="Pangilinan J."/>
            <person name="Paulsen I."/>
            <person name="Piegu B."/>
            <person name="Poliakov A."/>
            <person name="Robbens S."/>
            <person name="Schmutz J."/>
            <person name="Toulza E."/>
            <person name="Wyss T."/>
            <person name="Zelensky A."/>
            <person name="Zhou K."/>
            <person name="Armbrust E.V."/>
            <person name="Bhattacharya D."/>
            <person name="Goodenough U.W."/>
            <person name="Van de Peer Y."/>
            <person name="Grigoriev I.V."/>
        </authorList>
    </citation>
    <scope>NUCLEOTIDE SEQUENCE [LARGE SCALE GENOMIC DNA]</scope>
    <source>
        <strain evidence="4">RCC299 / NOUM17</strain>
    </source>
</reference>
<dbReference type="InParanoid" id="C1FIY4"/>
<evidence type="ECO:0000256" key="2">
    <source>
        <dbReference type="ARBA" id="ARBA00022679"/>
    </source>
</evidence>
<dbReference type="GO" id="GO:0008168">
    <property type="term" value="F:methyltransferase activity"/>
    <property type="evidence" value="ECO:0007669"/>
    <property type="project" value="UniProtKB-KW"/>
</dbReference>
<dbReference type="OMA" id="ETHGIAR"/>
<keyword evidence="1" id="KW-0489">Methyltransferase</keyword>
<evidence type="ECO:0000256" key="1">
    <source>
        <dbReference type="ARBA" id="ARBA00022603"/>
    </source>
</evidence>
<dbReference type="EMBL" id="CP001577">
    <property type="protein sequence ID" value="ACO70259.1"/>
    <property type="molecule type" value="Genomic_DNA"/>
</dbReference>
<name>C1FIY4_MICCC</name>
<evidence type="ECO:0000313" key="4">
    <source>
        <dbReference type="Proteomes" id="UP000002009"/>
    </source>
</evidence>
<accession>C1FIY4</accession>
<evidence type="ECO:0000313" key="3">
    <source>
        <dbReference type="EMBL" id="ACO70259.1"/>
    </source>
</evidence>
<sequence>MEKFEVSKAVEVFGTMRQVVVTGAGADTRGFRVPWPRGTAVFELAHEDAHAFAHETLKAVGAKPAKGSSHRRVRCDPTSSDYRYGDMEEALVRAGYAPDVPSVWVLQDVGSVDIRKWNDLVEEIGDLMCAGSEIVAHAPSSGLGAQGASFGAALVRGLAAAGTLARAYTAGELGCEEVDGGALVGQVGVVHGVKQRPSRQETEFYREQVWQIENEDGDEEGFSF</sequence>
<dbReference type="Pfam" id="PF04072">
    <property type="entry name" value="LCM"/>
    <property type="match status" value="1"/>
</dbReference>
<dbReference type="PANTHER" id="PTHR43619">
    <property type="entry name" value="S-ADENOSYL-L-METHIONINE-DEPENDENT METHYLTRANSFERASE YKTD-RELATED"/>
    <property type="match status" value="1"/>
</dbReference>
<organism evidence="3 4">
    <name type="scientific">Micromonas commoda (strain RCC299 / NOUM17 / CCMP2709)</name>
    <name type="common">Picoplanktonic green alga</name>
    <dbReference type="NCBI Taxonomy" id="296587"/>
    <lineage>
        <taxon>Eukaryota</taxon>
        <taxon>Viridiplantae</taxon>
        <taxon>Chlorophyta</taxon>
        <taxon>Mamiellophyceae</taxon>
        <taxon>Mamiellales</taxon>
        <taxon>Mamiellaceae</taxon>
        <taxon>Micromonas</taxon>
    </lineage>
</organism>
<dbReference type="PANTHER" id="PTHR43619:SF2">
    <property type="entry name" value="S-ADENOSYL-L-METHIONINE-DEPENDENT METHYLTRANSFERASES SUPERFAMILY PROTEIN"/>
    <property type="match status" value="1"/>
</dbReference>
<dbReference type="Proteomes" id="UP000002009">
    <property type="component" value="Chromosome 12"/>
</dbReference>
<dbReference type="eggNOG" id="ENOG502QQB5">
    <property type="taxonomic scope" value="Eukaryota"/>
</dbReference>
<gene>
    <name evidence="3" type="ORF">MICPUN_103515</name>
</gene>
<keyword evidence="2" id="KW-0808">Transferase</keyword>
<keyword evidence="4" id="KW-1185">Reference proteome</keyword>
<dbReference type="SUPFAM" id="SSF53335">
    <property type="entry name" value="S-adenosyl-L-methionine-dependent methyltransferases"/>
    <property type="match status" value="1"/>
</dbReference>
<dbReference type="InterPro" id="IPR007213">
    <property type="entry name" value="Ppm1/Ppm2/Tcmp"/>
</dbReference>
<proteinExistence type="predicted"/>
<dbReference type="OrthoDB" id="203237at2759"/>
<dbReference type="FunCoup" id="C1FIY4">
    <property type="interactions" value="80"/>
</dbReference>
<dbReference type="GO" id="GO:0032259">
    <property type="term" value="P:methylation"/>
    <property type="evidence" value="ECO:0007669"/>
    <property type="project" value="UniProtKB-KW"/>
</dbReference>
<dbReference type="GeneID" id="8248125"/>
<dbReference type="AlphaFoldDB" id="C1FIY4"/>
<dbReference type="RefSeq" id="XP_002509001.1">
    <property type="nucleotide sequence ID" value="XM_002508955.1"/>
</dbReference>
<dbReference type="Gene3D" id="3.40.50.150">
    <property type="entry name" value="Vaccinia Virus protein VP39"/>
    <property type="match status" value="1"/>
</dbReference>
<dbReference type="KEGG" id="mis:MICPUN_103515"/>
<protein>
    <submittedName>
        <fullName evidence="3">Uncharacterized protein</fullName>
    </submittedName>
</protein>
<dbReference type="InterPro" id="IPR029063">
    <property type="entry name" value="SAM-dependent_MTases_sf"/>
</dbReference>